<name>A0A919K6P6_9ACTN</name>
<dbReference type="PROSITE" id="PS00107">
    <property type="entry name" value="PROTEIN_KINASE_ATP"/>
    <property type="match status" value="1"/>
</dbReference>
<feature type="compositionally biased region" description="Pro residues" evidence="8">
    <location>
        <begin position="1080"/>
        <end position="1089"/>
    </location>
</feature>
<dbReference type="PROSITE" id="PS50965">
    <property type="entry name" value="NERD"/>
    <property type="match status" value="1"/>
</dbReference>
<dbReference type="PANTHER" id="PTHR43289:SF6">
    <property type="entry name" value="SERINE_THREONINE-PROTEIN KINASE NEKL-3"/>
    <property type="match status" value="1"/>
</dbReference>
<evidence type="ECO:0000256" key="5">
    <source>
        <dbReference type="ARBA" id="ARBA00022777"/>
    </source>
</evidence>
<dbReference type="AlphaFoldDB" id="A0A919K6P6"/>
<keyword evidence="2" id="KW-0723">Serine/threonine-protein kinase</keyword>
<evidence type="ECO:0000313" key="11">
    <source>
        <dbReference type="EMBL" id="GIE99694.1"/>
    </source>
</evidence>
<reference evidence="11" key="1">
    <citation type="submission" date="2021-01" db="EMBL/GenBank/DDBJ databases">
        <title>Whole genome shotgun sequence of Actinoplanes rishiriensis NBRC 108556.</title>
        <authorList>
            <person name="Komaki H."/>
            <person name="Tamura T."/>
        </authorList>
    </citation>
    <scope>NUCLEOTIDE SEQUENCE</scope>
    <source>
        <strain evidence="11">NBRC 108556</strain>
    </source>
</reference>
<keyword evidence="3" id="KW-0808">Transferase</keyword>
<dbReference type="Gene3D" id="1.10.510.10">
    <property type="entry name" value="Transferase(Phosphotransferase) domain 1"/>
    <property type="match status" value="2"/>
</dbReference>
<evidence type="ECO:0000256" key="7">
    <source>
        <dbReference type="PROSITE-ProRule" id="PRU10141"/>
    </source>
</evidence>
<dbReference type="EC" id="2.7.11.1" evidence="1"/>
<evidence type="ECO:0000256" key="6">
    <source>
        <dbReference type="ARBA" id="ARBA00022840"/>
    </source>
</evidence>
<dbReference type="Pfam" id="PF00069">
    <property type="entry name" value="Pkinase"/>
    <property type="match status" value="2"/>
</dbReference>
<dbReference type="Proteomes" id="UP000636960">
    <property type="component" value="Unassembled WGS sequence"/>
</dbReference>
<keyword evidence="12" id="KW-1185">Reference proteome</keyword>
<feature type="compositionally biased region" description="Pro residues" evidence="8">
    <location>
        <begin position="1061"/>
        <end position="1073"/>
    </location>
</feature>
<keyword evidence="4 7" id="KW-0547">Nucleotide-binding</keyword>
<dbReference type="SMART" id="SM00220">
    <property type="entry name" value="S_TKc"/>
    <property type="match status" value="1"/>
</dbReference>
<feature type="domain" description="Protein kinase" evidence="9">
    <location>
        <begin position="195"/>
        <end position="476"/>
    </location>
</feature>
<dbReference type="PANTHER" id="PTHR43289">
    <property type="entry name" value="MITOGEN-ACTIVATED PROTEIN KINASE KINASE KINASE 20-RELATED"/>
    <property type="match status" value="1"/>
</dbReference>
<dbReference type="InterPro" id="IPR011009">
    <property type="entry name" value="Kinase-like_dom_sf"/>
</dbReference>
<feature type="domain" description="NERD" evidence="10">
    <location>
        <begin position="6"/>
        <end position="118"/>
    </location>
</feature>
<accession>A0A919K6P6</accession>
<sequence length="1176" mass="126633">MAAAVSGSEAEGLEHLRAHLPDAPPYHVWSNVTFRSKLGGCHEVDAIVLCPAGLYLVELKGYEDVSGGLDVWRLAHMARPLPHPFVAANRKAPLFKARLEKAAGRHSRDVPFVQAAVFLHHPGMINRLDPGGRINVYGREDDPKSGLPGIVSGLLSRPPGNPRHQIDQRISDWLAGLIDRMGFEPRQLDVGPVRLDDLEPYAEGPGWQDYVGHDHMSAKLRRRVRVFRASRGASAEERETISRAARREIHLMEGIAHPGIAKPLVSVEQAPDTALVYDHHDDQEQLEAHLVERGADLDLSHRLRLVGQLGQALRTAHSHGLFHRALSPSSVFVRRPARPQAVITGWQTGGRESMTAVGTPSLLAGTQHVDHLIAAPDAAYHAPEATNPMSSGPAADVFSLGALAFRIITGRPPAASHEELRAELAAAGGLDIGDLPGPGGAALRSLVLEATRGEVGSRLRDVAQFLDRLAEAERLLDPSGPAHVDPLDCDRGAELDGLFRVERRLGKGTTAQALLVSRIDEPSAEPVVLKVALDHEKASLLEAEERALVRIDDERIVKTRPGPPYVGGRRTLILEYCGEETLLERLRQDRLHVDQVRRFGDDLLGIVAHLEQTGVRHRDIKPENLGVRKHDADGKPHLVLYDFSLARVADRDTVSGTTPYLDPFLGPPDRPVFDDHAERFAAAVTLYEIATGVKPRWGDGSDPRVTAAEVTVESALLDAAVRDRMTEFFRVALARRADRRHPGVAAMARAWRDAFLPPVPKQHAPAKQPAPAPAPQPAPMPAPTKQPAPAKTAPAKTAPAKAASVNAAPVKAAPVKDAPAKAAPVNAAPAKAAPVNAAPAKAAPVNAAPVKDAPAKAASAKTAPAKAAPVKAAPVKQAVKVPVQAAPAAEAGGMPVLTAAEVQKLRLAVLQATLQRDRLTKKALVLTVHQALPRLTGSGWSEGGGFAAFVTRYLGNFRFDPAAGGTLRAPDTSTGKPAAAPPGKPTLTAADVAKIRREFLKELKNGPLTFSKAGDIALRTVPWIKDADWGGAARLTGFLELHLRDFPQMDTPNGRALLAPPTKPAAPQPPKSPPKQATPKQPPPPPPVIPVEDVEAIRKQLIREARTRNPLPLSIARDAIHRVAPWIVESNYARRGSVTRLLEEIFAEEFACVDNSLHVPDRWTLMKNKFSRYFQP</sequence>
<dbReference type="InterPro" id="IPR017441">
    <property type="entry name" value="Protein_kinase_ATP_BS"/>
</dbReference>
<dbReference type="GO" id="GO:0004674">
    <property type="term" value="F:protein serine/threonine kinase activity"/>
    <property type="evidence" value="ECO:0007669"/>
    <property type="project" value="UniProtKB-KW"/>
</dbReference>
<evidence type="ECO:0000256" key="4">
    <source>
        <dbReference type="ARBA" id="ARBA00022741"/>
    </source>
</evidence>
<feature type="region of interest" description="Disordered" evidence="8">
    <location>
        <begin position="1050"/>
        <end position="1089"/>
    </location>
</feature>
<evidence type="ECO:0000259" key="10">
    <source>
        <dbReference type="PROSITE" id="PS50965"/>
    </source>
</evidence>
<feature type="region of interest" description="Disordered" evidence="8">
    <location>
        <begin position="758"/>
        <end position="802"/>
    </location>
</feature>
<evidence type="ECO:0000256" key="1">
    <source>
        <dbReference type="ARBA" id="ARBA00012513"/>
    </source>
</evidence>
<dbReference type="EMBL" id="BOMV01000076">
    <property type="protein sequence ID" value="GIE99694.1"/>
    <property type="molecule type" value="Genomic_DNA"/>
</dbReference>
<dbReference type="GO" id="GO:0005524">
    <property type="term" value="F:ATP binding"/>
    <property type="evidence" value="ECO:0007669"/>
    <property type="project" value="UniProtKB-UniRule"/>
</dbReference>
<feature type="binding site" evidence="7">
    <location>
        <position position="530"/>
    </location>
    <ligand>
        <name>ATP</name>
        <dbReference type="ChEBI" id="CHEBI:30616"/>
    </ligand>
</feature>
<dbReference type="InterPro" id="IPR000719">
    <property type="entry name" value="Prot_kinase_dom"/>
</dbReference>
<comment type="caution">
    <text evidence="11">The sequence shown here is derived from an EMBL/GenBank/DDBJ whole genome shotgun (WGS) entry which is preliminary data.</text>
</comment>
<dbReference type="SUPFAM" id="SSF56112">
    <property type="entry name" value="Protein kinase-like (PK-like)"/>
    <property type="match status" value="2"/>
</dbReference>
<keyword evidence="5" id="KW-0418">Kinase</keyword>
<feature type="region of interest" description="Disordered" evidence="8">
    <location>
        <begin position="966"/>
        <end position="986"/>
    </location>
</feature>
<feature type="compositionally biased region" description="Pro residues" evidence="8">
    <location>
        <begin position="768"/>
        <end position="786"/>
    </location>
</feature>
<feature type="compositionally biased region" description="Low complexity" evidence="8">
    <location>
        <begin position="787"/>
        <end position="802"/>
    </location>
</feature>
<evidence type="ECO:0000313" key="12">
    <source>
        <dbReference type="Proteomes" id="UP000636960"/>
    </source>
</evidence>
<organism evidence="11 12">
    <name type="scientific">Paractinoplanes rishiriensis</name>
    <dbReference type="NCBI Taxonomy" id="1050105"/>
    <lineage>
        <taxon>Bacteria</taxon>
        <taxon>Bacillati</taxon>
        <taxon>Actinomycetota</taxon>
        <taxon>Actinomycetes</taxon>
        <taxon>Micromonosporales</taxon>
        <taxon>Micromonosporaceae</taxon>
        <taxon>Paractinoplanes</taxon>
    </lineage>
</organism>
<proteinExistence type="predicted"/>
<dbReference type="PROSITE" id="PS50011">
    <property type="entry name" value="PROTEIN_KINASE_DOM"/>
    <property type="match status" value="2"/>
</dbReference>
<evidence type="ECO:0000256" key="3">
    <source>
        <dbReference type="ARBA" id="ARBA00022679"/>
    </source>
</evidence>
<dbReference type="InterPro" id="IPR011528">
    <property type="entry name" value="NERD"/>
</dbReference>
<evidence type="ECO:0000256" key="8">
    <source>
        <dbReference type="SAM" id="MobiDB-lite"/>
    </source>
</evidence>
<protein>
    <recommendedName>
        <fullName evidence="1">non-specific serine/threonine protein kinase</fullName>
        <ecNumber evidence="1">2.7.11.1</ecNumber>
    </recommendedName>
</protein>
<dbReference type="Pfam" id="PF08378">
    <property type="entry name" value="NERD"/>
    <property type="match status" value="1"/>
</dbReference>
<feature type="domain" description="Protein kinase" evidence="9">
    <location>
        <begin position="499"/>
        <end position="756"/>
    </location>
</feature>
<evidence type="ECO:0000259" key="9">
    <source>
        <dbReference type="PROSITE" id="PS50011"/>
    </source>
</evidence>
<evidence type="ECO:0000256" key="2">
    <source>
        <dbReference type="ARBA" id="ARBA00022527"/>
    </source>
</evidence>
<gene>
    <name evidence="11" type="ORF">Ari01nite_71590</name>
</gene>
<keyword evidence="6 7" id="KW-0067">ATP-binding</keyword>